<evidence type="ECO:0000313" key="2">
    <source>
        <dbReference type="Proteomes" id="UP000273054"/>
    </source>
</evidence>
<evidence type="ECO:0000313" key="1">
    <source>
        <dbReference type="EMBL" id="SPN79163.1"/>
    </source>
</evidence>
<sequence length="101" mass="11776">MSSFQEKVDFLLQVLSKVSLYKNDEEECTMVSVNFSDEKEACPRLFQVIKQKDGYLYQLLEEGTHQRLETGRVSEEELVSLLPKMEGGREAELTWGPYYLF</sequence>
<protein>
    <submittedName>
        <fullName evidence="1">Uncharacterized protein</fullName>
    </submittedName>
</protein>
<gene>
    <name evidence="1" type="ORF">BRZCDTV_190</name>
</gene>
<dbReference type="EMBL" id="LT994651">
    <property type="protein sequence ID" value="SPN79163.1"/>
    <property type="molecule type" value="Genomic_DNA"/>
</dbReference>
<reference evidence="1" key="1">
    <citation type="submission" date="2018-03" db="EMBL/GenBank/DDBJ databases">
        <authorList>
            <consortium name="Urmite Genomes"/>
        </authorList>
    </citation>
    <scope>NUCLEOTIDE SEQUENCE [LARGE SCALE GENOMIC DNA]</scope>
    <source>
        <strain evidence="1">IHUMI-27.7</strain>
    </source>
</reference>
<organism evidence="1">
    <name type="scientific">Brazilian cedratvirus IHUMI</name>
    <dbReference type="NCBI Taxonomy" id="2126980"/>
    <lineage>
        <taxon>Viruses</taxon>
        <taxon>Pithoviruses</taxon>
        <taxon>Orthocedratvirinae</taxon>
        <taxon>Alphacedratvirus</taxon>
        <taxon>Alphacedratvirus brasiliense</taxon>
    </lineage>
</organism>
<name>A0A2R8FDT5_9VIRU</name>
<keyword evidence="2" id="KW-1185">Reference proteome</keyword>
<dbReference type="Proteomes" id="UP000273054">
    <property type="component" value="Segment"/>
</dbReference>
<accession>A0A2R8FDT5</accession>
<proteinExistence type="predicted"/>